<evidence type="ECO:0000256" key="1">
    <source>
        <dbReference type="SAM" id="MobiDB-lite"/>
    </source>
</evidence>
<name>A0A1G2CDM3_9BACT</name>
<dbReference type="AlphaFoldDB" id="A0A1G2CDM3"/>
<accession>A0A1G2CDM3</accession>
<reference evidence="2 3" key="1">
    <citation type="journal article" date="2016" name="Nat. Commun.">
        <title>Thousands of microbial genomes shed light on interconnected biogeochemical processes in an aquifer system.</title>
        <authorList>
            <person name="Anantharaman K."/>
            <person name="Brown C.T."/>
            <person name="Hug L.A."/>
            <person name="Sharon I."/>
            <person name="Castelle C.J."/>
            <person name="Probst A.J."/>
            <person name="Thomas B.C."/>
            <person name="Singh A."/>
            <person name="Wilkins M.J."/>
            <person name="Karaoz U."/>
            <person name="Brodie E.L."/>
            <person name="Williams K.H."/>
            <person name="Hubbard S.S."/>
            <person name="Banfield J.F."/>
        </authorList>
    </citation>
    <scope>NUCLEOTIDE SEQUENCE [LARGE SCALE GENOMIC DNA]</scope>
</reference>
<dbReference type="EMBL" id="MHKX01000002">
    <property type="protein sequence ID" value="OGY98760.1"/>
    <property type="molecule type" value="Genomic_DNA"/>
</dbReference>
<gene>
    <name evidence="2" type="ORF">A2855_00555</name>
</gene>
<proteinExistence type="predicted"/>
<evidence type="ECO:0000313" key="2">
    <source>
        <dbReference type="EMBL" id="OGY98760.1"/>
    </source>
</evidence>
<feature type="compositionally biased region" description="Basic and acidic residues" evidence="1">
    <location>
        <begin position="17"/>
        <end position="40"/>
    </location>
</feature>
<dbReference type="Proteomes" id="UP000179059">
    <property type="component" value="Unassembled WGS sequence"/>
</dbReference>
<sequence length="190" mass="21637">MERIEDINKARAMAGEDYERDKGRLERGQQQKKEQEKSKTSPETLSRVVEGLVESGNRLARVLEVRESQGLSPLIDPAEILRLRGVLAEVQNFHHTKNAEMLLQNLNTIASVVDKFGRAPATRMVKESNEGFNQTIVALKTMEANFRDSTLLVAEGDSQIRSVLQRIANLAQQRWLLVAKKRDILRNYIR</sequence>
<organism evidence="2 3">
    <name type="scientific">Candidatus Liptonbacteria bacterium RIFCSPHIGHO2_01_FULL_57_28</name>
    <dbReference type="NCBI Taxonomy" id="1798647"/>
    <lineage>
        <taxon>Bacteria</taxon>
        <taxon>Candidatus Liptoniibacteriota</taxon>
    </lineage>
</organism>
<evidence type="ECO:0000313" key="3">
    <source>
        <dbReference type="Proteomes" id="UP000179059"/>
    </source>
</evidence>
<protein>
    <submittedName>
        <fullName evidence="2">Uncharacterized protein</fullName>
    </submittedName>
</protein>
<feature type="region of interest" description="Disordered" evidence="1">
    <location>
        <begin position="1"/>
        <end position="45"/>
    </location>
</feature>
<comment type="caution">
    <text evidence="2">The sequence shown here is derived from an EMBL/GenBank/DDBJ whole genome shotgun (WGS) entry which is preliminary data.</text>
</comment>